<dbReference type="GO" id="GO:0004735">
    <property type="term" value="F:pyrroline-5-carboxylate reductase activity"/>
    <property type="evidence" value="ECO:0007669"/>
    <property type="project" value="UniProtKB-UniRule"/>
</dbReference>
<evidence type="ECO:0000256" key="2">
    <source>
        <dbReference type="ARBA" id="ARBA00022857"/>
    </source>
</evidence>
<evidence type="ECO:0000256" key="4">
    <source>
        <dbReference type="HAMAP-Rule" id="MF_01925"/>
    </source>
</evidence>
<comment type="caution">
    <text evidence="9">The sequence shown here is derived from an EMBL/GenBank/DDBJ whole genome shotgun (WGS) entry which is preliminary data.</text>
</comment>
<dbReference type="EMBL" id="JANTHZ010000008">
    <property type="protein sequence ID" value="MCS0496918.1"/>
    <property type="molecule type" value="Genomic_DNA"/>
</dbReference>
<dbReference type="PANTHER" id="PTHR11645">
    <property type="entry name" value="PYRROLINE-5-CARBOXYLATE REDUCTASE"/>
    <property type="match status" value="1"/>
</dbReference>
<accession>A0A9X2PN96</accession>
<keyword evidence="2 4" id="KW-0521">NADP</keyword>
<dbReference type="PIRSF" id="PIRSF000193">
    <property type="entry name" value="Pyrrol-5-carb_rd"/>
    <property type="match status" value="1"/>
</dbReference>
<organism evidence="9 10">
    <name type="scientific">Ancylobacter mangrovi</name>
    <dbReference type="NCBI Taxonomy" id="2972472"/>
    <lineage>
        <taxon>Bacteria</taxon>
        <taxon>Pseudomonadati</taxon>
        <taxon>Pseudomonadota</taxon>
        <taxon>Alphaproteobacteria</taxon>
        <taxon>Hyphomicrobiales</taxon>
        <taxon>Xanthobacteraceae</taxon>
        <taxon>Ancylobacter</taxon>
    </lineage>
</organism>
<dbReference type="GO" id="GO:0055129">
    <property type="term" value="P:L-proline biosynthetic process"/>
    <property type="evidence" value="ECO:0007669"/>
    <property type="project" value="UniProtKB-UniRule"/>
</dbReference>
<evidence type="ECO:0000259" key="8">
    <source>
        <dbReference type="Pfam" id="PF14748"/>
    </source>
</evidence>
<dbReference type="Proteomes" id="UP001151088">
    <property type="component" value="Unassembled WGS sequence"/>
</dbReference>
<dbReference type="Gene3D" id="3.40.50.720">
    <property type="entry name" value="NAD(P)-binding Rossmann-like Domain"/>
    <property type="match status" value="1"/>
</dbReference>
<dbReference type="EC" id="1.5.1.2" evidence="4 5"/>
<keyword evidence="10" id="KW-1185">Reference proteome</keyword>
<comment type="subcellular location">
    <subcellularLocation>
        <location evidence="4">Cytoplasm</location>
    </subcellularLocation>
</comment>
<dbReference type="InterPro" id="IPR000304">
    <property type="entry name" value="Pyrroline-COOH_reductase"/>
</dbReference>
<dbReference type="PANTHER" id="PTHR11645:SF0">
    <property type="entry name" value="PYRROLINE-5-CARBOXYLATE REDUCTASE 3"/>
    <property type="match status" value="1"/>
</dbReference>
<name>A0A9X2PN96_9HYPH</name>
<comment type="similarity">
    <text evidence="1 4">Belongs to the pyrroline-5-carboxylate reductase family.</text>
</comment>
<sequence length="290" mass="30071">MPADIHPVCFSAPERFETMGQPLLLVGCGNMGFSLLQGWLAAGAAAPEDVYVVEPSEMLRDRACQLGVAACSTVDELAPGLQPRLIVLAVKPQSIAEIAPAYARFAGTAAYVSIAAGVITTSLEKMLGDIAILRAMPNTPTSLGKGSTVVFANSRTDGGTRERVVALLRAGGSVHFVDREELIDAATAISGSGPAYVFLFIECLARRAATLGLGEKLALDLARETVAGAAALAMSDSSQHPAHLREKVTSPNGTTAAALEILLADDALDHLLGHAVDAARRRSASLSGEV</sequence>
<dbReference type="AlphaFoldDB" id="A0A9X2PN96"/>
<comment type="function">
    <text evidence="4">Catalyzes the reduction of 1-pyrroline-5-carboxylate (PCA) to L-proline.</text>
</comment>
<feature type="domain" description="Pyrroline-5-carboxylate reductase catalytic N-terminal" evidence="7">
    <location>
        <begin position="25"/>
        <end position="117"/>
    </location>
</feature>
<comment type="pathway">
    <text evidence="4">Amino-acid biosynthesis; L-proline biosynthesis; L-proline from L-glutamate 5-semialdehyde: step 1/1.</text>
</comment>
<evidence type="ECO:0000256" key="1">
    <source>
        <dbReference type="ARBA" id="ARBA00005525"/>
    </source>
</evidence>
<dbReference type="InterPro" id="IPR036291">
    <property type="entry name" value="NAD(P)-bd_dom_sf"/>
</dbReference>
<protein>
    <recommendedName>
        <fullName evidence="4 5">Pyrroline-5-carboxylate reductase</fullName>
        <shortName evidence="4">P5C reductase</shortName>
        <shortName evidence="4">P5CR</shortName>
        <ecNumber evidence="4 5">1.5.1.2</ecNumber>
    </recommendedName>
    <alternativeName>
        <fullName evidence="4">PCA reductase</fullName>
    </alternativeName>
</protein>
<gene>
    <name evidence="4 9" type="primary">proC</name>
    <name evidence="9" type="ORF">NVS89_17670</name>
</gene>
<evidence type="ECO:0000259" key="7">
    <source>
        <dbReference type="Pfam" id="PF03807"/>
    </source>
</evidence>
<dbReference type="Pfam" id="PF03807">
    <property type="entry name" value="F420_oxidored"/>
    <property type="match status" value="1"/>
</dbReference>
<keyword evidence="4" id="KW-0963">Cytoplasm</keyword>
<dbReference type="SUPFAM" id="SSF51735">
    <property type="entry name" value="NAD(P)-binding Rossmann-fold domains"/>
    <property type="match status" value="1"/>
</dbReference>
<dbReference type="SUPFAM" id="SSF48179">
    <property type="entry name" value="6-phosphogluconate dehydrogenase C-terminal domain-like"/>
    <property type="match status" value="1"/>
</dbReference>
<dbReference type="Gene3D" id="1.10.3730.10">
    <property type="entry name" value="ProC C-terminal domain-like"/>
    <property type="match status" value="1"/>
</dbReference>
<feature type="binding site" evidence="6">
    <location>
        <begin position="89"/>
        <end position="92"/>
    </location>
    <ligand>
        <name>NADP(+)</name>
        <dbReference type="ChEBI" id="CHEBI:58349"/>
    </ligand>
</feature>
<evidence type="ECO:0000313" key="9">
    <source>
        <dbReference type="EMBL" id="MCS0496918.1"/>
    </source>
</evidence>
<evidence type="ECO:0000256" key="5">
    <source>
        <dbReference type="NCBIfam" id="TIGR00112"/>
    </source>
</evidence>
<comment type="catalytic activity">
    <reaction evidence="4">
        <text>L-proline + NADP(+) = (S)-1-pyrroline-5-carboxylate + NADPH + 2 H(+)</text>
        <dbReference type="Rhea" id="RHEA:14109"/>
        <dbReference type="ChEBI" id="CHEBI:15378"/>
        <dbReference type="ChEBI" id="CHEBI:17388"/>
        <dbReference type="ChEBI" id="CHEBI:57783"/>
        <dbReference type="ChEBI" id="CHEBI:58349"/>
        <dbReference type="ChEBI" id="CHEBI:60039"/>
        <dbReference type="EC" id="1.5.1.2"/>
    </reaction>
</comment>
<feature type="domain" description="Pyrroline-5-carboxylate reductase dimerisation" evidence="8">
    <location>
        <begin position="180"/>
        <end position="285"/>
    </location>
</feature>
<keyword evidence="3 4" id="KW-0560">Oxidoreductase</keyword>
<comment type="catalytic activity">
    <reaction evidence="4">
        <text>L-proline + NAD(+) = (S)-1-pyrroline-5-carboxylate + NADH + 2 H(+)</text>
        <dbReference type="Rhea" id="RHEA:14105"/>
        <dbReference type="ChEBI" id="CHEBI:15378"/>
        <dbReference type="ChEBI" id="CHEBI:17388"/>
        <dbReference type="ChEBI" id="CHEBI:57540"/>
        <dbReference type="ChEBI" id="CHEBI:57945"/>
        <dbReference type="ChEBI" id="CHEBI:60039"/>
        <dbReference type="EC" id="1.5.1.2"/>
    </reaction>
</comment>
<dbReference type="HAMAP" id="MF_01925">
    <property type="entry name" value="P5C_reductase"/>
    <property type="match status" value="1"/>
</dbReference>
<dbReference type="RefSeq" id="WP_258734076.1">
    <property type="nucleotide sequence ID" value="NZ_JANTHZ010000008.1"/>
</dbReference>
<keyword evidence="4" id="KW-0641">Proline biosynthesis</keyword>
<keyword evidence="4" id="KW-0028">Amino-acid biosynthesis</keyword>
<evidence type="ECO:0000313" key="10">
    <source>
        <dbReference type="Proteomes" id="UP001151088"/>
    </source>
</evidence>
<dbReference type="NCBIfam" id="TIGR00112">
    <property type="entry name" value="proC"/>
    <property type="match status" value="1"/>
</dbReference>
<evidence type="ECO:0000256" key="3">
    <source>
        <dbReference type="ARBA" id="ARBA00023002"/>
    </source>
</evidence>
<dbReference type="GO" id="GO:0005737">
    <property type="term" value="C:cytoplasm"/>
    <property type="evidence" value="ECO:0007669"/>
    <property type="project" value="UniProtKB-SubCell"/>
</dbReference>
<dbReference type="InterPro" id="IPR029036">
    <property type="entry name" value="P5CR_dimer"/>
</dbReference>
<dbReference type="InterPro" id="IPR028939">
    <property type="entry name" value="P5C_Rdtase_cat_N"/>
</dbReference>
<evidence type="ECO:0000256" key="6">
    <source>
        <dbReference type="PIRSR" id="PIRSR000193-1"/>
    </source>
</evidence>
<dbReference type="InterPro" id="IPR008927">
    <property type="entry name" value="6-PGluconate_DH-like_C_sf"/>
</dbReference>
<reference evidence="9" key="1">
    <citation type="submission" date="2022-08" db="EMBL/GenBank/DDBJ databases">
        <authorList>
            <person name="Li F."/>
        </authorList>
    </citation>
    <scope>NUCLEOTIDE SEQUENCE</scope>
    <source>
        <strain evidence="9">MQZ15Z-1</strain>
    </source>
</reference>
<dbReference type="Pfam" id="PF14748">
    <property type="entry name" value="P5CR_dimer"/>
    <property type="match status" value="1"/>
</dbReference>
<proteinExistence type="inferred from homology"/>
<dbReference type="FunFam" id="1.10.3730.10:FF:000001">
    <property type="entry name" value="Pyrroline-5-carboxylate reductase"/>
    <property type="match status" value="1"/>
</dbReference>